<proteinExistence type="predicted"/>
<keyword evidence="3" id="KW-1185">Reference proteome</keyword>
<accession>A0A3A8MSY9</accession>
<evidence type="ECO:0000313" key="2">
    <source>
        <dbReference type="EMBL" id="RKH34680.1"/>
    </source>
</evidence>
<reference evidence="3" key="1">
    <citation type="submission" date="2018-09" db="EMBL/GenBank/DDBJ databases">
        <authorList>
            <person name="Livingstone P.G."/>
            <person name="Whitworth D.E."/>
        </authorList>
    </citation>
    <scope>NUCLEOTIDE SEQUENCE [LARGE SCALE GENOMIC DNA]</scope>
    <source>
        <strain evidence="3">CA040B</strain>
    </source>
</reference>
<dbReference type="InterPro" id="IPR032710">
    <property type="entry name" value="NTF2-like_dom_sf"/>
</dbReference>
<organism evidence="2 3">
    <name type="scientific">Corallococcus sicarius</name>
    <dbReference type="NCBI Taxonomy" id="2316726"/>
    <lineage>
        <taxon>Bacteria</taxon>
        <taxon>Pseudomonadati</taxon>
        <taxon>Myxococcota</taxon>
        <taxon>Myxococcia</taxon>
        <taxon>Myxococcales</taxon>
        <taxon>Cystobacterineae</taxon>
        <taxon>Myxococcaceae</taxon>
        <taxon>Corallococcus</taxon>
    </lineage>
</organism>
<dbReference type="AlphaFoldDB" id="A0A3A8MSY9"/>
<dbReference type="Proteomes" id="UP000273405">
    <property type="component" value="Unassembled WGS sequence"/>
</dbReference>
<evidence type="ECO:0000259" key="1">
    <source>
        <dbReference type="Pfam" id="PF12680"/>
    </source>
</evidence>
<dbReference type="SUPFAM" id="SSF54427">
    <property type="entry name" value="NTF2-like"/>
    <property type="match status" value="1"/>
</dbReference>
<comment type="caution">
    <text evidence="2">The sequence shown here is derived from an EMBL/GenBank/DDBJ whole genome shotgun (WGS) entry which is preliminary data.</text>
</comment>
<evidence type="ECO:0000313" key="3">
    <source>
        <dbReference type="Proteomes" id="UP000273405"/>
    </source>
</evidence>
<dbReference type="Gene3D" id="3.10.450.50">
    <property type="match status" value="1"/>
</dbReference>
<gene>
    <name evidence="2" type="ORF">D7X12_34790</name>
</gene>
<name>A0A3A8MSY9_9BACT</name>
<dbReference type="EMBL" id="RAWG01000341">
    <property type="protein sequence ID" value="RKH34680.1"/>
    <property type="molecule type" value="Genomic_DNA"/>
</dbReference>
<feature type="domain" description="SnoaL-like" evidence="1">
    <location>
        <begin position="44"/>
        <end position="140"/>
    </location>
</feature>
<protein>
    <submittedName>
        <fullName evidence="2">Nuclear transport factor 2 family protein</fullName>
    </submittedName>
</protein>
<sequence length="161" mass="17615">MTGALKSQTQGRRQLMLKETHANAEPFGNPQSTREGMVNTVDCYFDEVLGHGRLELIDALMTPGVALRGPGRPESGDGREGLRRFVSKLRGSAPGARFAMERRAVQGNKVAVRWRAEGSHPGPVPRGLYVFVFEGDRVAELWMHDLDPDSCSGAVLSRRAA</sequence>
<dbReference type="InterPro" id="IPR037401">
    <property type="entry name" value="SnoaL-like"/>
</dbReference>
<dbReference type="Pfam" id="PF12680">
    <property type="entry name" value="SnoaL_2"/>
    <property type="match status" value="1"/>
</dbReference>